<protein>
    <submittedName>
        <fullName evidence="2">Uncharacterized protein</fullName>
    </submittedName>
</protein>
<gene>
    <name evidence="2" type="ORF">FOL47_004051</name>
</gene>
<reference evidence="2 3" key="1">
    <citation type="submission" date="2020-04" db="EMBL/GenBank/DDBJ databases">
        <title>Perkinsus chesapeaki whole genome sequence.</title>
        <authorList>
            <person name="Bogema D.R."/>
        </authorList>
    </citation>
    <scope>NUCLEOTIDE SEQUENCE [LARGE SCALE GENOMIC DNA]</scope>
    <source>
        <strain evidence="2">ATCC PRA-425</strain>
    </source>
</reference>
<dbReference type="AlphaFoldDB" id="A0A7J6KMQ6"/>
<feature type="compositionally biased region" description="Acidic residues" evidence="1">
    <location>
        <begin position="1"/>
        <end position="10"/>
    </location>
</feature>
<evidence type="ECO:0000313" key="2">
    <source>
        <dbReference type="EMBL" id="KAF4647861.1"/>
    </source>
</evidence>
<proteinExistence type="predicted"/>
<feature type="non-terminal residue" evidence="2">
    <location>
        <position position="1"/>
    </location>
</feature>
<feature type="region of interest" description="Disordered" evidence="1">
    <location>
        <begin position="185"/>
        <end position="221"/>
    </location>
</feature>
<evidence type="ECO:0000313" key="3">
    <source>
        <dbReference type="Proteomes" id="UP000591131"/>
    </source>
</evidence>
<feature type="region of interest" description="Disordered" evidence="1">
    <location>
        <begin position="1"/>
        <end position="44"/>
    </location>
</feature>
<name>A0A7J6KMQ6_PERCH</name>
<keyword evidence="3" id="KW-1185">Reference proteome</keyword>
<accession>A0A7J6KMQ6</accession>
<feature type="compositionally biased region" description="Pro residues" evidence="1">
    <location>
        <begin position="28"/>
        <end position="37"/>
    </location>
</feature>
<dbReference type="EMBL" id="JAAPAO010002326">
    <property type="protein sequence ID" value="KAF4647861.1"/>
    <property type="molecule type" value="Genomic_DNA"/>
</dbReference>
<evidence type="ECO:0000256" key="1">
    <source>
        <dbReference type="SAM" id="MobiDB-lite"/>
    </source>
</evidence>
<organism evidence="2 3">
    <name type="scientific">Perkinsus chesapeaki</name>
    <name type="common">Clam parasite</name>
    <name type="synonym">Perkinsus andrewsi</name>
    <dbReference type="NCBI Taxonomy" id="330153"/>
    <lineage>
        <taxon>Eukaryota</taxon>
        <taxon>Sar</taxon>
        <taxon>Alveolata</taxon>
        <taxon>Perkinsozoa</taxon>
        <taxon>Perkinsea</taxon>
        <taxon>Perkinsida</taxon>
        <taxon>Perkinsidae</taxon>
        <taxon>Perkinsus</taxon>
    </lineage>
</organism>
<feature type="non-terminal residue" evidence="2">
    <location>
        <position position="312"/>
    </location>
</feature>
<sequence length="312" mass="32583">ADDSDAEIEAAGDHSLEFYDLGDFDPSPALPAQPVSPTPMSIASNDDEIGAVARAVNGSPRESGPANLDELLNKFNGVPASSFRPSDVLDAVTGVLELLPQEHQAKGQKVLQVLTRHHLTLIENAARHTVEAPSSVLAPPPRTAGRIGAPTPVPVSIHEAPSSVPVHPSAQPSHPWTVVANKRKRVPGSTPEHPRTVVTPAVPKAAKGNGKGKGPTPQGATRAALERAKKATNKKSGVVELRSDNDDAPDMTAAEFMAFRARALGLLNGAVTISTTFPIKGGMGLVLCDEGQGATCVQSLNSMQGYTVRIRS</sequence>
<comment type="caution">
    <text evidence="2">The sequence shown here is derived from an EMBL/GenBank/DDBJ whole genome shotgun (WGS) entry which is preliminary data.</text>
</comment>
<dbReference type="OrthoDB" id="10471634at2759"/>
<dbReference type="Proteomes" id="UP000591131">
    <property type="component" value="Unassembled WGS sequence"/>
</dbReference>